<reference evidence="1" key="1">
    <citation type="submission" date="2018-02" db="EMBL/GenBank/DDBJ databases">
        <title>Rhizophora mucronata_Transcriptome.</title>
        <authorList>
            <person name="Meera S.P."/>
            <person name="Sreeshan A."/>
            <person name="Augustine A."/>
        </authorList>
    </citation>
    <scope>NUCLEOTIDE SEQUENCE</scope>
    <source>
        <tissue evidence="1">Leaf</tissue>
    </source>
</reference>
<proteinExistence type="predicted"/>
<dbReference type="EMBL" id="GGEC01005761">
    <property type="protein sequence ID" value="MBW86244.1"/>
    <property type="molecule type" value="Transcribed_RNA"/>
</dbReference>
<name>A0A2P2IYE4_RHIMU</name>
<dbReference type="AlphaFoldDB" id="A0A2P2IYE4"/>
<protein>
    <submittedName>
        <fullName evidence="1">Uncharacterized protein</fullName>
    </submittedName>
</protein>
<evidence type="ECO:0000313" key="1">
    <source>
        <dbReference type="EMBL" id="MBW86244.1"/>
    </source>
</evidence>
<organism evidence="1">
    <name type="scientific">Rhizophora mucronata</name>
    <name type="common">Asiatic mangrove</name>
    <dbReference type="NCBI Taxonomy" id="61149"/>
    <lineage>
        <taxon>Eukaryota</taxon>
        <taxon>Viridiplantae</taxon>
        <taxon>Streptophyta</taxon>
        <taxon>Embryophyta</taxon>
        <taxon>Tracheophyta</taxon>
        <taxon>Spermatophyta</taxon>
        <taxon>Magnoliopsida</taxon>
        <taxon>eudicotyledons</taxon>
        <taxon>Gunneridae</taxon>
        <taxon>Pentapetalae</taxon>
        <taxon>rosids</taxon>
        <taxon>fabids</taxon>
        <taxon>Malpighiales</taxon>
        <taxon>Rhizophoraceae</taxon>
        <taxon>Rhizophora</taxon>
    </lineage>
</organism>
<accession>A0A2P2IYE4</accession>
<sequence>MLHLMMAFDDLILIKDMEHPGKVTN</sequence>